<evidence type="ECO:0000313" key="2">
    <source>
        <dbReference type="Proteomes" id="UP001172159"/>
    </source>
</evidence>
<name>A0AA40EZG1_9PEZI</name>
<reference evidence="1" key="1">
    <citation type="submission" date="2023-06" db="EMBL/GenBank/DDBJ databases">
        <title>Genome-scale phylogeny and comparative genomics of the fungal order Sordariales.</title>
        <authorList>
            <consortium name="Lawrence Berkeley National Laboratory"/>
            <person name="Hensen N."/>
            <person name="Bonometti L."/>
            <person name="Westerberg I."/>
            <person name="Brannstrom I.O."/>
            <person name="Guillou S."/>
            <person name="Cros-Aarteil S."/>
            <person name="Calhoun S."/>
            <person name="Haridas S."/>
            <person name="Kuo A."/>
            <person name="Mondo S."/>
            <person name="Pangilinan J."/>
            <person name="Riley R."/>
            <person name="Labutti K."/>
            <person name="Andreopoulos B."/>
            <person name="Lipzen A."/>
            <person name="Chen C."/>
            <person name="Yanf M."/>
            <person name="Daum C."/>
            <person name="Ng V."/>
            <person name="Clum A."/>
            <person name="Steindorff A."/>
            <person name="Ohm R."/>
            <person name="Martin F."/>
            <person name="Silar P."/>
            <person name="Natvig D."/>
            <person name="Lalanne C."/>
            <person name="Gautier V."/>
            <person name="Ament-Velasquez S.L."/>
            <person name="Kruys A."/>
            <person name="Hutchinson M.I."/>
            <person name="Powell A.J."/>
            <person name="Barry K."/>
            <person name="Miller A.N."/>
            <person name="Grigoriev I.V."/>
            <person name="Debuchy R."/>
            <person name="Gladieux P."/>
            <person name="Thoren M.H."/>
            <person name="Johannesson H."/>
        </authorList>
    </citation>
    <scope>NUCLEOTIDE SEQUENCE</scope>
    <source>
        <strain evidence="1">CBS 540.89</strain>
    </source>
</reference>
<dbReference type="AlphaFoldDB" id="A0AA40EZG1"/>
<organism evidence="1 2">
    <name type="scientific">Apiosordaria backusii</name>
    <dbReference type="NCBI Taxonomy" id="314023"/>
    <lineage>
        <taxon>Eukaryota</taxon>
        <taxon>Fungi</taxon>
        <taxon>Dikarya</taxon>
        <taxon>Ascomycota</taxon>
        <taxon>Pezizomycotina</taxon>
        <taxon>Sordariomycetes</taxon>
        <taxon>Sordariomycetidae</taxon>
        <taxon>Sordariales</taxon>
        <taxon>Lasiosphaeriaceae</taxon>
        <taxon>Apiosordaria</taxon>
    </lineage>
</organism>
<dbReference type="Proteomes" id="UP001172159">
    <property type="component" value="Unassembled WGS sequence"/>
</dbReference>
<accession>A0AA40EZG1</accession>
<gene>
    <name evidence="1" type="ORF">B0T21DRAFT_21652</name>
</gene>
<proteinExistence type="predicted"/>
<sequence>MSLLTFREGILELVNKERGITERHICLLFGEAFWQSLAKETALTGRQYCLARKEACWEWLEDGDLLRYFEG</sequence>
<protein>
    <submittedName>
        <fullName evidence="1">Uncharacterized protein</fullName>
    </submittedName>
</protein>
<comment type="caution">
    <text evidence="1">The sequence shown here is derived from an EMBL/GenBank/DDBJ whole genome shotgun (WGS) entry which is preliminary data.</text>
</comment>
<dbReference type="EMBL" id="JAUKTV010000001">
    <property type="protein sequence ID" value="KAK0748388.1"/>
    <property type="molecule type" value="Genomic_DNA"/>
</dbReference>
<evidence type="ECO:0000313" key="1">
    <source>
        <dbReference type="EMBL" id="KAK0748388.1"/>
    </source>
</evidence>
<keyword evidence="2" id="KW-1185">Reference proteome</keyword>